<dbReference type="SUPFAM" id="SSF51182">
    <property type="entry name" value="RmlC-like cupins"/>
    <property type="match status" value="1"/>
</dbReference>
<dbReference type="GO" id="GO:0003677">
    <property type="term" value="F:DNA binding"/>
    <property type="evidence" value="ECO:0007669"/>
    <property type="project" value="InterPro"/>
</dbReference>
<evidence type="ECO:0000313" key="7">
    <source>
        <dbReference type="Proteomes" id="UP000325902"/>
    </source>
</evidence>
<dbReference type="InterPro" id="IPR007219">
    <property type="entry name" value="XnlR_reg_dom"/>
</dbReference>
<dbReference type="InterPro" id="IPR011051">
    <property type="entry name" value="RmlC_Cupin_sf"/>
</dbReference>
<dbReference type="InterPro" id="IPR050613">
    <property type="entry name" value="Sec_Metabolite_Reg"/>
</dbReference>
<evidence type="ECO:0000256" key="3">
    <source>
        <dbReference type="ARBA" id="ARBA00023242"/>
    </source>
</evidence>
<feature type="compositionally biased region" description="Low complexity" evidence="4">
    <location>
        <begin position="225"/>
        <end position="245"/>
    </location>
</feature>
<comment type="subcellular location">
    <subcellularLocation>
        <location evidence="1">Nucleus</location>
    </subcellularLocation>
</comment>
<evidence type="ECO:0000256" key="4">
    <source>
        <dbReference type="SAM" id="MobiDB-lite"/>
    </source>
</evidence>
<dbReference type="InterPro" id="IPR047121">
    <property type="entry name" value="YjiB-like"/>
</dbReference>
<protein>
    <submittedName>
        <fullName evidence="6">Bikaverin cluster transcription factor bik5</fullName>
    </submittedName>
</protein>
<dbReference type="GO" id="GO:0000981">
    <property type="term" value="F:DNA-binding transcription factor activity, RNA polymerase II-specific"/>
    <property type="evidence" value="ECO:0007669"/>
    <property type="project" value="InterPro"/>
</dbReference>
<feature type="domain" description="Xylanolytic transcriptional activator regulatory" evidence="5">
    <location>
        <begin position="457"/>
        <end position="531"/>
    </location>
</feature>
<name>A0A5N5CYA4_9PEZI</name>
<dbReference type="GO" id="GO:0008270">
    <property type="term" value="F:zinc ion binding"/>
    <property type="evidence" value="ECO:0007669"/>
    <property type="project" value="InterPro"/>
</dbReference>
<dbReference type="Gene3D" id="2.60.120.10">
    <property type="entry name" value="Jelly Rolls"/>
    <property type="match status" value="1"/>
</dbReference>
<dbReference type="CDD" id="cd12148">
    <property type="entry name" value="fungal_TF_MHR"/>
    <property type="match status" value="1"/>
</dbReference>
<proteinExistence type="predicted"/>
<dbReference type="InterPro" id="IPR014710">
    <property type="entry name" value="RmlC-like_jellyroll"/>
</dbReference>
<reference evidence="6 7" key="1">
    <citation type="journal article" date="2019" name="Sci. Rep.">
        <title>A multi-omics analysis of the grapevine pathogen Lasiodiplodia theobromae reveals that temperature affects the expression of virulence- and pathogenicity-related genes.</title>
        <authorList>
            <person name="Felix C."/>
            <person name="Meneses R."/>
            <person name="Goncalves M.F.M."/>
            <person name="Tilleman L."/>
            <person name="Duarte A.S."/>
            <person name="Jorrin-Novo J.V."/>
            <person name="Van de Peer Y."/>
            <person name="Deforce D."/>
            <person name="Van Nieuwerburgh F."/>
            <person name="Esteves A.C."/>
            <person name="Alves A."/>
        </authorList>
    </citation>
    <scope>NUCLEOTIDE SEQUENCE [LARGE SCALE GENOMIC DNA]</scope>
    <source>
        <strain evidence="6 7">LA-SOL3</strain>
    </source>
</reference>
<keyword evidence="7" id="KW-1185">Reference proteome</keyword>
<dbReference type="Proteomes" id="UP000325902">
    <property type="component" value="Unassembled WGS sequence"/>
</dbReference>
<dbReference type="SMART" id="SM00906">
    <property type="entry name" value="Fungal_trans"/>
    <property type="match status" value="1"/>
</dbReference>
<evidence type="ECO:0000256" key="2">
    <source>
        <dbReference type="ARBA" id="ARBA00022723"/>
    </source>
</evidence>
<evidence type="ECO:0000313" key="6">
    <source>
        <dbReference type="EMBL" id="KAB2570340.1"/>
    </source>
</evidence>
<keyword evidence="2" id="KW-0479">Metal-binding</keyword>
<sequence length="806" mass="90654">MAVNKVEPETFWVKPTPHSPNSALPVVVYRKALSDTSPENILTSIERNGWLKGGHWKTFKVPHFHSNTHECYGIVRGSSIYQLGKSPLDADVDEEGNVTGKTFFAQAGDIFVLPAGISHCSIESEGEYEYIGLYPEGDLVDGSRWDINWAKDTPEKTSQPCGNCVRMHTDCVYLPTPPRQRRSQSRRQREMLERLRKLEGMVAGMDVAGQGERPQALDQAHSRASLSSSSPPGNSNFGGSPSPGLESIDAIGQLSESFGRLEVREGRSMWFSNGLMARFHAEVRNIPFLQLWECLITAVVQAGERRNMTVESCNDGDEPSSVFWRTDQQAFDPLIYLPPRRQLPWYWDKFVERVDPLFKILHVPTAAPSFLEFDAESSPITMWPLFFAICYCVVCSLRPDECAAELGDDRHVLILKYKTALQRALSTARFLATQELSVMQALVLLLSYVQGREAEELWTLSGLTIRIAQHMGLHREGEANGLLSPFTAEMRRRVWWQICVLDVQISEARGAESFLFDLFFDTRMPLHVRDADLDLDMTVLPEPRKGCTEMTWSLVMFEAFDIMHRIARMPPGKMHQKSVLIADFATRVEEQYLVANGTKPSPLLRSTRAMFHFLHSKLLLLLHRPFRAQPLSQDVKDTVFQVCLEALESWYSMATDTTVGGRSPGFRSNSLLQPLVLVLAQLCEGRKDKLAERAWPVVMAAQLPSRDGSLQPRMRRLIDPVQGLLDRARKTRELQLQRLCLGDPNSSSIGQEDHSLADLVPSSNALDGAATQLPTDLAAWADELPGLCFPDDVMWLDFQGFAHPPS</sequence>
<dbReference type="EMBL" id="VCHE01000141">
    <property type="protein sequence ID" value="KAB2570340.1"/>
    <property type="molecule type" value="Genomic_DNA"/>
</dbReference>
<dbReference type="PANTHER" id="PTHR31001:SF50">
    <property type="entry name" value="ZN(II)2CYS6 TRANSCRIPTION FACTOR (EUROFUNG)"/>
    <property type="match status" value="1"/>
</dbReference>
<dbReference type="Gene3D" id="4.10.240.10">
    <property type="entry name" value="Zn(2)-C6 fungal-type DNA-binding domain"/>
    <property type="match status" value="1"/>
</dbReference>
<dbReference type="OrthoDB" id="2446447at2759"/>
<keyword evidence="3" id="KW-0539">Nucleus</keyword>
<dbReference type="CDD" id="cd02219">
    <property type="entry name" value="cupin_YjlB-like"/>
    <property type="match status" value="1"/>
</dbReference>
<comment type="caution">
    <text evidence="6">The sequence shown here is derived from an EMBL/GenBank/DDBJ whole genome shotgun (WGS) entry which is preliminary data.</text>
</comment>
<dbReference type="InterPro" id="IPR036864">
    <property type="entry name" value="Zn2-C6_fun-type_DNA-bd_sf"/>
</dbReference>
<dbReference type="AlphaFoldDB" id="A0A5N5CYA4"/>
<dbReference type="GO" id="GO:0006351">
    <property type="term" value="P:DNA-templated transcription"/>
    <property type="evidence" value="ECO:0007669"/>
    <property type="project" value="InterPro"/>
</dbReference>
<dbReference type="PANTHER" id="PTHR31001">
    <property type="entry name" value="UNCHARACTERIZED TRANSCRIPTIONAL REGULATORY PROTEIN"/>
    <property type="match status" value="1"/>
</dbReference>
<organism evidence="6 7">
    <name type="scientific">Lasiodiplodia theobromae</name>
    <dbReference type="NCBI Taxonomy" id="45133"/>
    <lineage>
        <taxon>Eukaryota</taxon>
        <taxon>Fungi</taxon>
        <taxon>Dikarya</taxon>
        <taxon>Ascomycota</taxon>
        <taxon>Pezizomycotina</taxon>
        <taxon>Dothideomycetes</taxon>
        <taxon>Dothideomycetes incertae sedis</taxon>
        <taxon>Botryosphaeriales</taxon>
        <taxon>Botryosphaeriaceae</taxon>
        <taxon>Lasiodiplodia</taxon>
    </lineage>
</organism>
<dbReference type="Pfam" id="PF04082">
    <property type="entry name" value="Fungal_trans"/>
    <property type="match status" value="1"/>
</dbReference>
<dbReference type="GO" id="GO:0005634">
    <property type="term" value="C:nucleus"/>
    <property type="evidence" value="ECO:0007669"/>
    <property type="project" value="UniProtKB-SubCell"/>
</dbReference>
<gene>
    <name evidence="6" type="primary">bik5_0</name>
    <name evidence="6" type="ORF">DBV05_g10993</name>
</gene>
<accession>A0A5N5CYA4</accession>
<feature type="region of interest" description="Disordered" evidence="4">
    <location>
        <begin position="211"/>
        <end position="246"/>
    </location>
</feature>
<evidence type="ECO:0000256" key="1">
    <source>
        <dbReference type="ARBA" id="ARBA00004123"/>
    </source>
</evidence>
<evidence type="ECO:0000259" key="5">
    <source>
        <dbReference type="SMART" id="SM00906"/>
    </source>
</evidence>